<evidence type="ECO:0000313" key="4">
    <source>
        <dbReference type="Proteomes" id="UP000597617"/>
    </source>
</evidence>
<dbReference type="GO" id="GO:0016787">
    <property type="term" value="F:hydrolase activity"/>
    <property type="evidence" value="ECO:0007669"/>
    <property type="project" value="UniProtKB-KW"/>
</dbReference>
<accession>A0ABS0IL43</accession>
<dbReference type="InterPro" id="IPR013320">
    <property type="entry name" value="ConA-like_dom_sf"/>
</dbReference>
<keyword evidence="3" id="KW-0378">Hydrolase</keyword>
<name>A0ABS0IL43_9BACT</name>
<dbReference type="PANTHER" id="PTHR10963">
    <property type="entry name" value="GLYCOSYL HYDROLASE-RELATED"/>
    <property type="match status" value="1"/>
</dbReference>
<keyword evidence="4" id="KW-1185">Reference proteome</keyword>
<comment type="caution">
    <text evidence="3">The sequence shown here is derived from an EMBL/GenBank/DDBJ whole genome shotgun (WGS) entry which is preliminary data.</text>
</comment>
<dbReference type="InterPro" id="IPR050546">
    <property type="entry name" value="Glycosyl_Hydrlase_16"/>
</dbReference>
<gene>
    <name evidence="3" type="ORF">I2I05_16955</name>
</gene>
<dbReference type="Proteomes" id="UP000597617">
    <property type="component" value="Unassembled WGS sequence"/>
</dbReference>
<dbReference type="Gene3D" id="2.60.120.200">
    <property type="match status" value="1"/>
</dbReference>
<organism evidence="3 4">
    <name type="scientific">Hymenobacter jeongseonensis</name>
    <dbReference type="NCBI Taxonomy" id="2791027"/>
    <lineage>
        <taxon>Bacteria</taxon>
        <taxon>Pseudomonadati</taxon>
        <taxon>Bacteroidota</taxon>
        <taxon>Cytophagia</taxon>
        <taxon>Cytophagales</taxon>
        <taxon>Hymenobacteraceae</taxon>
        <taxon>Hymenobacter</taxon>
    </lineage>
</organism>
<evidence type="ECO:0000256" key="1">
    <source>
        <dbReference type="ARBA" id="ARBA00006865"/>
    </source>
</evidence>
<dbReference type="RefSeq" id="WP_196283447.1">
    <property type="nucleotide sequence ID" value="NZ_JADQDQ010000009.1"/>
</dbReference>
<dbReference type="PROSITE" id="PS51762">
    <property type="entry name" value="GH16_2"/>
    <property type="match status" value="1"/>
</dbReference>
<evidence type="ECO:0000259" key="2">
    <source>
        <dbReference type="PROSITE" id="PS51762"/>
    </source>
</evidence>
<comment type="similarity">
    <text evidence="1">Belongs to the glycosyl hydrolase 16 family.</text>
</comment>
<protein>
    <submittedName>
        <fullName evidence="3">Glycoside hydrolase family 16 protein</fullName>
    </submittedName>
</protein>
<dbReference type="EMBL" id="JADQDQ010000009">
    <property type="protein sequence ID" value="MBF9239095.1"/>
    <property type="molecule type" value="Genomic_DNA"/>
</dbReference>
<reference evidence="3 4" key="1">
    <citation type="submission" date="2020-11" db="EMBL/GenBank/DDBJ databases">
        <authorList>
            <person name="Kim M.K."/>
        </authorList>
    </citation>
    <scope>NUCLEOTIDE SEQUENCE [LARGE SCALE GENOMIC DNA]</scope>
    <source>
        <strain evidence="3 4">BT683</strain>
    </source>
</reference>
<proteinExistence type="inferred from homology"/>
<dbReference type="CDD" id="cd08023">
    <property type="entry name" value="GH16_laminarinase_like"/>
    <property type="match status" value="1"/>
</dbReference>
<dbReference type="PANTHER" id="PTHR10963:SF55">
    <property type="entry name" value="GLYCOSIDE HYDROLASE FAMILY 16 PROTEIN"/>
    <property type="match status" value="1"/>
</dbReference>
<dbReference type="Pfam" id="PF00722">
    <property type="entry name" value="Glyco_hydro_16"/>
    <property type="match status" value="1"/>
</dbReference>
<dbReference type="InterPro" id="IPR000757">
    <property type="entry name" value="Beta-glucanase-like"/>
</dbReference>
<evidence type="ECO:0000313" key="3">
    <source>
        <dbReference type="EMBL" id="MBF9239095.1"/>
    </source>
</evidence>
<sequence length="302" mass="33253">MTARIGGKVNSAEGRNRGTATLARVAVVVSSLLLTAAAPVGPAGSGTTAPPKPRYTFTKLVWSDEFNYTGLPDSTKWGYDVGGGGWGNQELQYYTKARRENARVEGGNLVVEARKEALVPENAYTSARLLSRGKGGSQTYGRFEVRARIPAGRGTWPAIWMLPDQNLYGNKSWPDNGEIDIMEHVGYDPNVIHASTHCKSYYFRTNNQKTGVTIVADATTAFHVYAIEWTPETITAEVDGQLYFAARNEGTGWQAWPWDKPFHVLLNVAVGGEWGGQKGIDEAAFPQQMLVDFVRIYQMKKN</sequence>
<feature type="domain" description="GH16" evidence="2">
    <location>
        <begin position="45"/>
        <end position="302"/>
    </location>
</feature>
<dbReference type="SUPFAM" id="SSF49899">
    <property type="entry name" value="Concanavalin A-like lectins/glucanases"/>
    <property type="match status" value="1"/>
</dbReference>